<dbReference type="InterPro" id="IPR024079">
    <property type="entry name" value="MetalloPept_cat_dom_sf"/>
</dbReference>
<evidence type="ECO:0000313" key="4">
    <source>
        <dbReference type="EMBL" id="MBC6996715.1"/>
    </source>
</evidence>
<dbReference type="InterPro" id="IPR013783">
    <property type="entry name" value="Ig-like_fold"/>
</dbReference>
<dbReference type="GO" id="GO:0004222">
    <property type="term" value="F:metalloendopeptidase activity"/>
    <property type="evidence" value="ECO:0007669"/>
    <property type="project" value="InterPro"/>
</dbReference>
<dbReference type="Gene3D" id="2.60.40.10">
    <property type="entry name" value="Immunoglobulins"/>
    <property type="match status" value="4"/>
</dbReference>
<dbReference type="Gene3D" id="3.40.390.10">
    <property type="entry name" value="Collagenase (Catalytic Domain)"/>
    <property type="match status" value="1"/>
</dbReference>
<keyword evidence="2" id="KW-0732">Signal</keyword>
<feature type="chain" id="PRO_5036860779" description="Peptidase M12B domain-containing protein" evidence="2">
    <location>
        <begin position="20"/>
        <end position="1256"/>
    </location>
</feature>
<gene>
    <name evidence="4" type="ORF">H9S92_21260</name>
</gene>
<dbReference type="GO" id="GO:0006508">
    <property type="term" value="P:proteolysis"/>
    <property type="evidence" value="ECO:0007669"/>
    <property type="project" value="InterPro"/>
</dbReference>
<evidence type="ECO:0000256" key="2">
    <source>
        <dbReference type="SAM" id="SignalP"/>
    </source>
</evidence>
<feature type="domain" description="Peptidase M12B" evidence="3">
    <location>
        <begin position="203"/>
        <end position="393"/>
    </location>
</feature>
<dbReference type="PROSITE" id="PS50215">
    <property type="entry name" value="ADAM_MEPRO"/>
    <property type="match status" value="1"/>
</dbReference>
<proteinExistence type="predicted"/>
<dbReference type="Pfam" id="PF13583">
    <property type="entry name" value="Reprolysin_4"/>
    <property type="match status" value="1"/>
</dbReference>
<dbReference type="Proteomes" id="UP000650081">
    <property type="component" value="Unassembled WGS sequence"/>
</dbReference>
<dbReference type="InterPro" id="IPR001590">
    <property type="entry name" value="Peptidase_M12B"/>
</dbReference>
<accession>A0A923T9G8</accession>
<dbReference type="EMBL" id="JACSIT010000154">
    <property type="protein sequence ID" value="MBC6996715.1"/>
    <property type="molecule type" value="Genomic_DNA"/>
</dbReference>
<feature type="compositionally biased region" description="Low complexity" evidence="1">
    <location>
        <begin position="478"/>
        <end position="489"/>
    </location>
</feature>
<dbReference type="SUPFAM" id="SSF50939">
    <property type="entry name" value="Sialidases"/>
    <property type="match status" value="1"/>
</dbReference>
<feature type="region of interest" description="Disordered" evidence="1">
    <location>
        <begin position="478"/>
        <end position="498"/>
    </location>
</feature>
<evidence type="ECO:0000313" key="5">
    <source>
        <dbReference type="Proteomes" id="UP000650081"/>
    </source>
</evidence>
<dbReference type="RefSeq" id="WP_187468724.1">
    <property type="nucleotide sequence ID" value="NZ_JACSIT010000154.1"/>
</dbReference>
<dbReference type="AlphaFoldDB" id="A0A923T9G8"/>
<keyword evidence="5" id="KW-1185">Reference proteome</keyword>
<evidence type="ECO:0000256" key="1">
    <source>
        <dbReference type="SAM" id="MobiDB-lite"/>
    </source>
</evidence>
<dbReference type="SUPFAM" id="SSF55486">
    <property type="entry name" value="Metalloproteases ('zincins'), catalytic domain"/>
    <property type="match status" value="1"/>
</dbReference>
<comment type="caution">
    <text evidence="4">The sequence shown here is derived from an EMBL/GenBank/DDBJ whole genome shotgun (WGS) entry which is preliminary data.</text>
</comment>
<sequence>MRTLFFAFLLLFTGAGLVAQSDPFTPFVPKQAAALGLERRITPNAAGYFRLADPTGLATLLAKAPLRDAAAPGPAPKLVLPAPDGSKATFQLTRYRMVTPELEAAFPGYVTAFGWDVAAPHRRVVVSWTSLGFHASVSGGPEGRWYVDPLYWKQNDRYQSYFTRDYPQGEDRKEACGFVPDQDALEELAGMTPEKSVGDCRLREYRLALACTGEYFNAVGGTEALAIAEMMNAINRVNQVYMADLSLQLTIINLPTPGNGVQLVYNNPASDPYTNDDSFAMLAENQATVDAVIGTANYDIGHVFSTNGGGVASLGSPCSSTRKARGVTGLPNPTGDPFYIDFVAHEMGHQFGADHTFNAGGTPNCDNRNASTAYEPGSGTTIMAYAGICSAADNIQVSSDAYYHAASIIEIANYMELGAGAGCAVSSITTNTAPALAPLGSFTIPANTPFFLTAAGSDPDGDDLSYCWEQFDLGPARTGFPTGTATTGPLFRSRPPSPEPTRYFPDLADLAAGTVSPWEVLPRVTRGMTFIVTLRDFGAAGYGCPVQRETDINVVNTGSQYAVTAPNGGESWQAGNNVSVTWNVAGTSTAPISCGMVDIVLSTDGGNTFDQLLATVPNNGSATVAAPSVTTTSARIMVRCNGNIFFDISNANFRIEQEDYDFRPVSSTALACNGVTSIGGYQFALESLQGYTGTITYSASGLPGMASATFSPSSQVLTANVTRTVNFTLGNLGSVAPGTYVFQVITTDDGGVTTKSEDFTLTVKPPLEAPVLLSPANNGFTDATATNFAWTFVPNATRYRVVLCRNAACSANVVFTTPNTSLNGDITEFITNGSGPFPWFVIAEDETCSPVAQAQSATFMVTYGTAPPAGNSLSANGSPLEICEGQTAKTTMQVNFFTGDLVGPASLAVQSAPPGLNVSLNPTTLNNGQSATVNLTGEASLSPGDYTITVRATDGSGATEDIDLTLRILEDAITFISPAQDPEEIEIEPNVQCSQGAVFLGFNILPYSGGGVVAYNLLVSTNGFNFMPAAITPNVTNNRGYCATDGQVFTYVVEAQLASGGTVRSCERSFVARTTVLPVSWLTFTARPLGKSAQLEWAVEQDADHAGFTVERSLEGLSDWSALAYLPRSGPDGTAAYAYNDPGVAEGNTYLYRLRQEDVDGRIAYSSLRAVSFLRSGAEIAAFPNPTTGLLTLSVGEGVPQELDFRVMNALGQEVRRGRMVERQPTISLEGLPPALYHLEISGAENYRRVLRIVKR</sequence>
<reference evidence="4" key="1">
    <citation type="submission" date="2020-08" db="EMBL/GenBank/DDBJ databases">
        <title>Lewinella bacteria from marine environments.</title>
        <authorList>
            <person name="Zhong Y."/>
        </authorList>
    </citation>
    <scope>NUCLEOTIDE SEQUENCE</scope>
    <source>
        <strain evidence="4">KCTC 42187</strain>
    </source>
</reference>
<evidence type="ECO:0000259" key="3">
    <source>
        <dbReference type="PROSITE" id="PS50215"/>
    </source>
</evidence>
<dbReference type="InterPro" id="IPR036278">
    <property type="entry name" value="Sialidase_sf"/>
</dbReference>
<feature type="signal peptide" evidence="2">
    <location>
        <begin position="1"/>
        <end position="19"/>
    </location>
</feature>
<name>A0A923T9G8_9BACT</name>
<protein>
    <recommendedName>
        <fullName evidence="3">Peptidase M12B domain-containing protein</fullName>
    </recommendedName>
</protein>
<organism evidence="4 5">
    <name type="scientific">Neolewinella lacunae</name>
    <dbReference type="NCBI Taxonomy" id="1517758"/>
    <lineage>
        <taxon>Bacteria</taxon>
        <taxon>Pseudomonadati</taxon>
        <taxon>Bacteroidota</taxon>
        <taxon>Saprospiria</taxon>
        <taxon>Saprospirales</taxon>
        <taxon>Lewinellaceae</taxon>
        <taxon>Neolewinella</taxon>
    </lineage>
</organism>